<dbReference type="EMBL" id="LT965928">
    <property type="protein sequence ID" value="SOU40623.1"/>
    <property type="molecule type" value="Genomic_DNA"/>
</dbReference>
<proteinExistence type="predicted"/>
<dbReference type="InterPro" id="IPR011042">
    <property type="entry name" value="6-blade_b-propeller_TolB-like"/>
</dbReference>
<evidence type="ECO:0000313" key="5">
    <source>
        <dbReference type="Proteomes" id="UP000615003"/>
    </source>
</evidence>
<dbReference type="SUPFAM" id="SSF50952">
    <property type="entry name" value="Soluble quinoprotein glucose dehydrogenase"/>
    <property type="match status" value="1"/>
</dbReference>
<dbReference type="Proteomes" id="UP000238288">
    <property type="component" value="Chromosome PCAR9a"/>
</dbReference>
<name>A0A2K4X8J9_PSEVC</name>
<evidence type="ECO:0000313" key="4">
    <source>
        <dbReference type="Proteomes" id="UP000238288"/>
    </source>
</evidence>
<reference evidence="2 5" key="1">
    <citation type="submission" date="2015-06" db="EMBL/GenBank/DDBJ databases">
        <title>Genome sequence of Pseudoalteromonas carrageenovora.</title>
        <authorList>
            <person name="Xie B.-B."/>
            <person name="Rong J.-C."/>
            <person name="Qin Q.-L."/>
            <person name="Zhang Y.-Z."/>
        </authorList>
    </citation>
    <scope>NUCLEOTIDE SEQUENCE [LARGE SCALE GENOMIC DNA]</scope>
    <source>
        <strain evidence="2 5">IAM 12662</strain>
    </source>
</reference>
<dbReference type="Pfam" id="PF07995">
    <property type="entry name" value="GSDH"/>
    <property type="match status" value="1"/>
</dbReference>
<dbReference type="PANTHER" id="PTHR19328:SF75">
    <property type="entry name" value="ALDOSE SUGAR DEHYDROGENASE YLII"/>
    <property type="match status" value="1"/>
</dbReference>
<dbReference type="PANTHER" id="PTHR19328">
    <property type="entry name" value="HEDGEHOG-INTERACTING PROTEIN"/>
    <property type="match status" value="1"/>
</dbReference>
<dbReference type="Proteomes" id="UP000615003">
    <property type="component" value="Unassembled WGS sequence"/>
</dbReference>
<feature type="domain" description="Glucose/Sorbosone dehydrogenase" evidence="1">
    <location>
        <begin position="64"/>
        <end position="386"/>
    </location>
</feature>
<protein>
    <recommendedName>
        <fullName evidence="1">Glucose/Sorbosone dehydrogenase domain-containing protein</fullName>
    </recommendedName>
</protein>
<dbReference type="AlphaFoldDB" id="A0A2K4X8J9"/>
<evidence type="ECO:0000259" key="1">
    <source>
        <dbReference type="Pfam" id="PF07995"/>
    </source>
</evidence>
<dbReference type="EMBL" id="AQGW01000020">
    <property type="protein sequence ID" value="MBE0382954.1"/>
    <property type="molecule type" value="Genomic_DNA"/>
</dbReference>
<organism evidence="3 4">
    <name type="scientific">Pseudoalteromonas carrageenovora IAM 12662</name>
    <dbReference type="NCBI Taxonomy" id="1314868"/>
    <lineage>
        <taxon>Bacteria</taxon>
        <taxon>Pseudomonadati</taxon>
        <taxon>Pseudomonadota</taxon>
        <taxon>Gammaproteobacteria</taxon>
        <taxon>Alteromonadales</taxon>
        <taxon>Pseudoalteromonadaceae</taxon>
        <taxon>Pseudoalteromonas</taxon>
    </lineage>
</organism>
<dbReference type="InterPro" id="IPR011041">
    <property type="entry name" value="Quinoprot_gluc/sorb_DH_b-prop"/>
</dbReference>
<evidence type="ECO:0000313" key="3">
    <source>
        <dbReference type="EMBL" id="SOU40623.1"/>
    </source>
</evidence>
<gene>
    <name evidence="3" type="ORF">PCAR9_A21073</name>
    <name evidence="2" type="ORF">PCARR_a1225</name>
</gene>
<sequence>MEAIMINSVPHNTLPKLIIAGLTVAMLGMSTPVNANNDYIKNHKQLDGLALNVNVVTAAEGVVIPWAIEPLANGDLLISERSGTLFLLPKNTTTLTKVSGLPKIDANGQGGLLDLSLHTDNKQNHWLYFSYSSSEGTGSGSNTALMRAKLNDDHTQLSDQQLLYKGEHNSTKGQHYGSRIVFDDEGYVYFSIGDRGSRTINPQDLTRDGGKVYRLHADGRIPKDNPFVKQKNAKHAVWSYGHRNPQGMWFDKQNNILWSHEHGPRGGDELNIIKKGANYGWPVVSYGVNYSGTKFTDLKEKDGMQSPVLHWTPSIAPSDMLYVTSDKYPKLKGKLLLASMKFSFISALELSKGKVVKQHKILDGIGRVRSLAQGSDGFIYLGIDGQGIKRLEPQT</sequence>
<reference evidence="3 4" key="2">
    <citation type="submission" date="2017-11" db="EMBL/GenBank/DDBJ databases">
        <authorList>
            <person name="Han C.G."/>
        </authorList>
    </citation>
    <scope>NUCLEOTIDE SEQUENCE [LARGE SCALE GENOMIC DNA]</scope>
    <source>
        <strain evidence="4">ATCC 43555</strain>
        <strain evidence="3">ATCC43555</strain>
    </source>
</reference>
<keyword evidence="5" id="KW-1185">Reference proteome</keyword>
<dbReference type="InterPro" id="IPR012938">
    <property type="entry name" value="Glc/Sorbosone_DH"/>
</dbReference>
<accession>A0A2K4X8J9</accession>
<dbReference type="Gene3D" id="2.120.10.30">
    <property type="entry name" value="TolB, C-terminal domain"/>
    <property type="match status" value="1"/>
</dbReference>
<evidence type="ECO:0000313" key="2">
    <source>
        <dbReference type="EMBL" id="MBE0382954.1"/>
    </source>
</evidence>